<reference evidence="2" key="1">
    <citation type="journal article" date="2019" name="Int. J. Syst. Evol. Microbiol.">
        <title>The Global Catalogue of Microorganisms (GCM) 10K type strain sequencing project: providing services to taxonomists for standard genome sequencing and annotation.</title>
        <authorList>
            <consortium name="The Broad Institute Genomics Platform"/>
            <consortium name="The Broad Institute Genome Sequencing Center for Infectious Disease"/>
            <person name="Wu L."/>
            <person name="Ma J."/>
        </authorList>
    </citation>
    <scope>NUCLEOTIDE SEQUENCE [LARGE SCALE GENOMIC DNA]</scope>
    <source>
        <strain evidence="2">CCM 8930</strain>
    </source>
</reference>
<evidence type="ECO:0000313" key="2">
    <source>
        <dbReference type="Proteomes" id="UP001596171"/>
    </source>
</evidence>
<name>A0ABW1SLU6_9LACO</name>
<organism evidence="1 2">
    <name type="scientific">Lactiplantibacillus nangangensis</name>
    <dbReference type="NCBI Taxonomy" id="2559917"/>
    <lineage>
        <taxon>Bacteria</taxon>
        <taxon>Bacillati</taxon>
        <taxon>Bacillota</taxon>
        <taxon>Bacilli</taxon>
        <taxon>Lactobacillales</taxon>
        <taxon>Lactobacillaceae</taxon>
        <taxon>Lactiplantibacillus</taxon>
    </lineage>
</organism>
<comment type="caution">
    <text evidence="1">The sequence shown here is derived from an EMBL/GenBank/DDBJ whole genome shotgun (WGS) entry which is preliminary data.</text>
</comment>
<dbReference type="EMBL" id="JBHSSE010000024">
    <property type="protein sequence ID" value="MFC6202577.1"/>
    <property type="molecule type" value="Genomic_DNA"/>
</dbReference>
<sequence length="124" mass="13967">MNEDFSDMLAEFGIPLIVTLPDSDHPAGHIEHGTWVPDIVPPTEVIEPLIVPSSSALQSEQVHYGEGGQTTSYDALWYSEFDVPNGTTVQNKRNNHVFKVNYQRDYSDYSDVHCYEMRGVNNHG</sequence>
<keyword evidence="2" id="KW-1185">Reference proteome</keyword>
<dbReference type="Proteomes" id="UP001596171">
    <property type="component" value="Unassembled WGS sequence"/>
</dbReference>
<evidence type="ECO:0000313" key="1">
    <source>
        <dbReference type="EMBL" id="MFC6202577.1"/>
    </source>
</evidence>
<accession>A0ABW1SLU6</accession>
<gene>
    <name evidence="1" type="ORF">ACFP1L_11955</name>
</gene>
<protein>
    <submittedName>
        <fullName evidence="1">Uncharacterized protein</fullName>
    </submittedName>
</protein>
<dbReference type="RefSeq" id="WP_137616573.1">
    <property type="nucleotide sequence ID" value="NZ_BJDI01000010.1"/>
</dbReference>
<proteinExistence type="predicted"/>